<name>A0A0E9WXA6_ANGAN</name>
<accession>A0A0E9WXA6</accession>
<organism evidence="1">
    <name type="scientific">Anguilla anguilla</name>
    <name type="common">European freshwater eel</name>
    <name type="synonym">Muraena anguilla</name>
    <dbReference type="NCBI Taxonomy" id="7936"/>
    <lineage>
        <taxon>Eukaryota</taxon>
        <taxon>Metazoa</taxon>
        <taxon>Chordata</taxon>
        <taxon>Craniata</taxon>
        <taxon>Vertebrata</taxon>
        <taxon>Euteleostomi</taxon>
        <taxon>Actinopterygii</taxon>
        <taxon>Neopterygii</taxon>
        <taxon>Teleostei</taxon>
        <taxon>Anguilliformes</taxon>
        <taxon>Anguillidae</taxon>
        <taxon>Anguilla</taxon>
    </lineage>
</organism>
<proteinExistence type="predicted"/>
<reference evidence="1" key="2">
    <citation type="journal article" date="2015" name="Fish Shellfish Immunol.">
        <title>Early steps in the European eel (Anguilla anguilla)-Vibrio vulnificus interaction in the gills: Role of the RtxA13 toxin.</title>
        <authorList>
            <person name="Callol A."/>
            <person name="Pajuelo D."/>
            <person name="Ebbesson L."/>
            <person name="Teles M."/>
            <person name="MacKenzie S."/>
            <person name="Amaro C."/>
        </authorList>
    </citation>
    <scope>NUCLEOTIDE SEQUENCE</scope>
</reference>
<evidence type="ECO:0000313" key="1">
    <source>
        <dbReference type="EMBL" id="JAH94220.1"/>
    </source>
</evidence>
<dbReference type="EMBL" id="GBXM01014357">
    <property type="protein sequence ID" value="JAH94220.1"/>
    <property type="molecule type" value="Transcribed_RNA"/>
</dbReference>
<reference evidence="1" key="1">
    <citation type="submission" date="2014-11" db="EMBL/GenBank/DDBJ databases">
        <authorList>
            <person name="Amaro Gonzalez C."/>
        </authorList>
    </citation>
    <scope>NUCLEOTIDE SEQUENCE</scope>
</reference>
<dbReference type="AlphaFoldDB" id="A0A0E9WXA6"/>
<sequence>MKVYQKILFKPNVISSIKCSIQIMKPFRTCNDYEWSVPSFCVSVHLNLRFICCPN</sequence>
<protein>
    <submittedName>
        <fullName evidence="1">Uncharacterized protein</fullName>
    </submittedName>
</protein>